<evidence type="ECO:0000313" key="3">
    <source>
        <dbReference type="EMBL" id="ATB28092.1"/>
    </source>
</evidence>
<dbReference type="AlphaFoldDB" id="A0A250IAB3"/>
<keyword evidence="4" id="KW-1185">Reference proteome</keyword>
<evidence type="ECO:0000256" key="1">
    <source>
        <dbReference type="SAM" id="Coils"/>
    </source>
</evidence>
<dbReference type="RefSeq" id="WP_095976809.1">
    <property type="nucleotide sequence ID" value="NZ_CP022163.1"/>
</dbReference>
<keyword evidence="1" id="KW-0175">Coiled coil</keyword>
<dbReference type="Proteomes" id="UP000217289">
    <property type="component" value="Chromosome"/>
</dbReference>
<evidence type="ECO:0000256" key="2">
    <source>
        <dbReference type="SAM" id="MobiDB-lite"/>
    </source>
</evidence>
<dbReference type="NCBIfam" id="TIGR02268">
    <property type="entry name" value="Myxococcus xanthus paralogous family TIGR02268"/>
    <property type="match status" value="1"/>
</dbReference>
<evidence type="ECO:0000313" key="4">
    <source>
        <dbReference type="Proteomes" id="UP000217289"/>
    </source>
</evidence>
<sequence length="310" mass="34030">MSAPVTVLALLFLASAPKPLPPRTGSDQLSGAPRLTVTADTQHQPQEVRISPGRGLMMTFDTPVQREGLVLEAKESFRQVILSDDGLLLTLMPSSNLPLGKRMKLAIRFADGAEPISMDFSLLVSPQAESQWEVYRQPRPAVAYQREAEEARARLQRCQVELNQERTARDKPPGLMGLLAAKQLTRKGVFGKLITFDVVTRQGDAFLVQQATSYRAPNGNSRNPRMRLAVDLKLKNEGTETWAPSNARLVTPNGEWTAEVWPPEPIPPGGLGRILVEVELPGSVPPGPCMLKLWDKAETQVTTLSGIIFP</sequence>
<reference evidence="3 4" key="1">
    <citation type="submission" date="2017-06" db="EMBL/GenBank/DDBJ databases">
        <authorList>
            <person name="Kim H.J."/>
            <person name="Triplett B.A."/>
        </authorList>
    </citation>
    <scope>NUCLEOTIDE SEQUENCE [LARGE SCALE GENOMIC DNA]</scope>
    <source>
        <strain evidence="3 4">DSM 14713</strain>
    </source>
</reference>
<feature type="region of interest" description="Disordered" evidence="2">
    <location>
        <begin position="21"/>
        <end position="42"/>
    </location>
</feature>
<dbReference type="Pfam" id="PF09544">
    <property type="entry name" value="DUF2381"/>
    <property type="match status" value="1"/>
</dbReference>
<gene>
    <name evidence="3" type="ORF">MEBOL_001537</name>
</gene>
<feature type="coiled-coil region" evidence="1">
    <location>
        <begin position="141"/>
        <end position="168"/>
    </location>
</feature>
<dbReference type="OrthoDB" id="5522147at2"/>
<dbReference type="EMBL" id="CP022163">
    <property type="protein sequence ID" value="ATB28092.1"/>
    <property type="molecule type" value="Genomic_DNA"/>
</dbReference>
<evidence type="ECO:0008006" key="5">
    <source>
        <dbReference type="Google" id="ProtNLM"/>
    </source>
</evidence>
<organism evidence="3 4">
    <name type="scientific">Melittangium boletus DSM 14713</name>
    <dbReference type="NCBI Taxonomy" id="1294270"/>
    <lineage>
        <taxon>Bacteria</taxon>
        <taxon>Pseudomonadati</taxon>
        <taxon>Myxococcota</taxon>
        <taxon>Myxococcia</taxon>
        <taxon>Myxococcales</taxon>
        <taxon>Cystobacterineae</taxon>
        <taxon>Archangiaceae</taxon>
        <taxon>Melittangium</taxon>
    </lineage>
</organism>
<name>A0A250IAB3_9BACT</name>
<dbReference type="InterPro" id="IPR011754">
    <property type="entry name" value="Mxa_paralog_2268"/>
</dbReference>
<protein>
    <recommendedName>
        <fullName evidence="5">DUF2381 family protein</fullName>
    </recommendedName>
</protein>
<proteinExistence type="predicted"/>
<accession>A0A250IAB3</accession>
<dbReference type="KEGG" id="mbd:MEBOL_001537"/>